<dbReference type="PROSITE" id="PS01156">
    <property type="entry name" value="TONB_DEPENDENT_REC_2"/>
    <property type="match status" value="1"/>
</dbReference>
<dbReference type="EMBL" id="JAWIIJ010000004">
    <property type="protein sequence ID" value="MDV2078536.1"/>
    <property type="molecule type" value="Genomic_DNA"/>
</dbReference>
<sequence>MLRLSHRSALAGTANPASSTLCKLKSRAPSSGLTRSRTALADSWLGWGAAAGLGLAPLTSLAAPAAAPLALEPITVTAEKRQAEVMDVSGSVSARSGEELADAEVESLEKLGQQVPNLHVFTWGGSRESNIFIRGIGPGLFTDQTVGFYVDGVNYTSNGMFDLELMDIERVEVLRGPQGTLYGGNSLGGIINIVTRPPGNTATGRLSLSADNLDRRKLGLQGSVPLIRDELFASVSLSATDDDGHLTNIHTGEDYGETREASARVKLRWQPSHDLEADLILDYDRRRGDSYALGTADFIKRNPDKVDHNMHGKDDQDSRGASLSISRQFDAGTLTAITGWRDWETLNSADQDAGSNPDYTHHSTSDESQNQLSQEVRWASGGETELSWLAGLYAYRSEYHVDGVNVLDYTAFGMGGPYRDLTDASKNNSGQAVFGQLDYRVGERLSLTAGLRLDREKREADIRTQLESGASVHIQGDKHFNQWLPKLGASWTLSDGLLYGSVSRGYRAGGFDYLYPSEDDPTYDSETSTNYELGYKSSFLSGALELSTALFYIEIDDQQVQQLVPQTGKILTDNAGKGRSQGVEFETRYRPAPGWLVSASGSYTDAEYVRYQGCDFSGVSANCNGNKMVNTPELTANLAVQHRRPLTDGLDLFARADVQYIGDYYFDSQNHFEQDAYSLLNLKAGVESEHWEAYAWIKNAGDEYYSRVEFDFGAGHTVEAGDPRRFGISLAARF</sequence>
<keyword evidence="3 12" id="KW-1134">Transmembrane beta strand</keyword>
<evidence type="ECO:0000256" key="4">
    <source>
        <dbReference type="ARBA" id="ARBA00022496"/>
    </source>
</evidence>
<organism evidence="18 19">
    <name type="scientific">Marinobacter xestospongiae</name>
    <dbReference type="NCBI Taxonomy" id="994319"/>
    <lineage>
        <taxon>Bacteria</taxon>
        <taxon>Pseudomonadati</taxon>
        <taxon>Pseudomonadota</taxon>
        <taxon>Gammaproteobacteria</taxon>
        <taxon>Pseudomonadales</taxon>
        <taxon>Marinobacteraceae</taxon>
        <taxon>Marinobacter</taxon>
    </lineage>
</organism>
<keyword evidence="9 14" id="KW-0798">TonB box</keyword>
<evidence type="ECO:0000256" key="2">
    <source>
        <dbReference type="ARBA" id="ARBA00022448"/>
    </source>
</evidence>
<dbReference type="InterPro" id="IPR012910">
    <property type="entry name" value="Plug_dom"/>
</dbReference>
<dbReference type="Gene3D" id="2.40.170.20">
    <property type="entry name" value="TonB-dependent receptor, beta-barrel domain"/>
    <property type="match status" value="1"/>
</dbReference>
<gene>
    <name evidence="18" type="ORF">RYS15_07560</name>
</gene>
<evidence type="ECO:0000256" key="6">
    <source>
        <dbReference type="ARBA" id="ARBA00022729"/>
    </source>
</evidence>
<dbReference type="InterPro" id="IPR010917">
    <property type="entry name" value="TonB_rcpt_CS"/>
</dbReference>
<evidence type="ECO:0000256" key="8">
    <source>
        <dbReference type="ARBA" id="ARBA00023065"/>
    </source>
</evidence>
<evidence type="ECO:0000256" key="1">
    <source>
        <dbReference type="ARBA" id="ARBA00004571"/>
    </source>
</evidence>
<keyword evidence="8" id="KW-0406">Ion transport</keyword>
<evidence type="ECO:0000256" key="5">
    <source>
        <dbReference type="ARBA" id="ARBA00022692"/>
    </source>
</evidence>
<keyword evidence="4" id="KW-0410">Iron transport</keyword>
<feature type="compositionally biased region" description="Basic and acidic residues" evidence="15">
    <location>
        <begin position="302"/>
        <end position="318"/>
    </location>
</feature>
<feature type="region of interest" description="Disordered" evidence="15">
    <location>
        <begin position="302"/>
        <end position="323"/>
    </location>
</feature>
<keyword evidence="10 12" id="KW-0472">Membrane</keyword>
<evidence type="ECO:0000256" key="13">
    <source>
        <dbReference type="PROSITE-ProRule" id="PRU10144"/>
    </source>
</evidence>
<dbReference type="Proteomes" id="UP001269819">
    <property type="component" value="Unassembled WGS sequence"/>
</dbReference>
<evidence type="ECO:0000256" key="9">
    <source>
        <dbReference type="ARBA" id="ARBA00023077"/>
    </source>
</evidence>
<evidence type="ECO:0000256" key="14">
    <source>
        <dbReference type="RuleBase" id="RU003357"/>
    </source>
</evidence>
<evidence type="ECO:0000259" key="17">
    <source>
        <dbReference type="Pfam" id="PF07715"/>
    </source>
</evidence>
<dbReference type="RefSeq" id="WP_316973289.1">
    <property type="nucleotide sequence ID" value="NZ_JAWIIJ010000004.1"/>
</dbReference>
<evidence type="ECO:0000256" key="12">
    <source>
        <dbReference type="PROSITE-ProRule" id="PRU01360"/>
    </source>
</evidence>
<comment type="subcellular location">
    <subcellularLocation>
        <location evidence="1 12">Cell outer membrane</location>
        <topology evidence="1 12">Multi-pass membrane protein</topology>
    </subcellularLocation>
</comment>
<evidence type="ECO:0000256" key="10">
    <source>
        <dbReference type="ARBA" id="ARBA00023136"/>
    </source>
</evidence>
<reference evidence="18 19" key="1">
    <citation type="submission" date="2023-10" db="EMBL/GenBank/DDBJ databases">
        <title>Characteristics and mechanism of a salt-tolerant marine origin heterotrophic nitrifying- aerobic denitrifying bacteria Marinobacter xestospongiae HN1.</title>
        <authorList>
            <person name="Qi R."/>
        </authorList>
    </citation>
    <scope>NUCLEOTIDE SEQUENCE [LARGE SCALE GENOMIC DNA]</scope>
    <source>
        <strain evidence="18 19">HN1</strain>
    </source>
</reference>
<keyword evidence="19" id="KW-1185">Reference proteome</keyword>
<feature type="compositionally biased region" description="Polar residues" evidence="15">
    <location>
        <begin position="348"/>
        <end position="358"/>
    </location>
</feature>
<dbReference type="SUPFAM" id="SSF56935">
    <property type="entry name" value="Porins"/>
    <property type="match status" value="1"/>
</dbReference>
<feature type="domain" description="TonB-dependent receptor-like beta-barrel" evidence="16">
    <location>
        <begin position="269"/>
        <end position="699"/>
    </location>
</feature>
<keyword evidence="2 12" id="KW-0813">Transport</keyword>
<keyword evidence="5 12" id="KW-0812">Transmembrane</keyword>
<accession>A0ABU3VWA3</accession>
<comment type="similarity">
    <text evidence="12 14">Belongs to the TonB-dependent receptor family.</text>
</comment>
<evidence type="ECO:0000256" key="7">
    <source>
        <dbReference type="ARBA" id="ARBA00023004"/>
    </source>
</evidence>
<keyword evidence="11 12" id="KW-0998">Cell outer membrane</keyword>
<dbReference type="InterPro" id="IPR036942">
    <property type="entry name" value="Beta-barrel_TonB_sf"/>
</dbReference>
<dbReference type="Pfam" id="PF00593">
    <property type="entry name" value="TonB_dep_Rec_b-barrel"/>
    <property type="match status" value="1"/>
</dbReference>
<comment type="caution">
    <text evidence="18">The sequence shown here is derived from an EMBL/GenBank/DDBJ whole genome shotgun (WGS) entry which is preliminary data.</text>
</comment>
<evidence type="ECO:0000259" key="16">
    <source>
        <dbReference type="Pfam" id="PF00593"/>
    </source>
</evidence>
<feature type="domain" description="TonB-dependent receptor plug" evidence="17">
    <location>
        <begin position="85"/>
        <end position="190"/>
    </location>
</feature>
<evidence type="ECO:0000256" key="11">
    <source>
        <dbReference type="ARBA" id="ARBA00023237"/>
    </source>
</evidence>
<keyword evidence="18" id="KW-0675">Receptor</keyword>
<protein>
    <submittedName>
        <fullName evidence="18">TonB-dependent receptor</fullName>
    </submittedName>
</protein>
<dbReference type="InterPro" id="IPR039426">
    <property type="entry name" value="TonB-dep_rcpt-like"/>
</dbReference>
<evidence type="ECO:0000313" key="19">
    <source>
        <dbReference type="Proteomes" id="UP001269819"/>
    </source>
</evidence>
<dbReference type="CDD" id="cd01347">
    <property type="entry name" value="ligand_gated_channel"/>
    <property type="match status" value="1"/>
</dbReference>
<feature type="region of interest" description="Disordered" evidence="15">
    <location>
        <begin position="348"/>
        <end position="374"/>
    </location>
</feature>
<feature type="short sequence motif" description="TonB C-terminal box" evidence="13">
    <location>
        <begin position="717"/>
        <end position="734"/>
    </location>
</feature>
<dbReference type="Pfam" id="PF07715">
    <property type="entry name" value="Plug"/>
    <property type="match status" value="1"/>
</dbReference>
<name>A0ABU3VWA3_9GAMM</name>
<dbReference type="PROSITE" id="PS52016">
    <property type="entry name" value="TONB_DEPENDENT_REC_3"/>
    <property type="match status" value="1"/>
</dbReference>
<evidence type="ECO:0000256" key="15">
    <source>
        <dbReference type="SAM" id="MobiDB-lite"/>
    </source>
</evidence>
<evidence type="ECO:0000256" key="3">
    <source>
        <dbReference type="ARBA" id="ARBA00022452"/>
    </source>
</evidence>
<keyword evidence="6" id="KW-0732">Signal</keyword>
<dbReference type="PANTHER" id="PTHR32552:SF81">
    <property type="entry name" value="TONB-DEPENDENT OUTER MEMBRANE RECEPTOR"/>
    <property type="match status" value="1"/>
</dbReference>
<dbReference type="PANTHER" id="PTHR32552">
    <property type="entry name" value="FERRICHROME IRON RECEPTOR-RELATED"/>
    <property type="match status" value="1"/>
</dbReference>
<evidence type="ECO:0000313" key="18">
    <source>
        <dbReference type="EMBL" id="MDV2078536.1"/>
    </source>
</evidence>
<keyword evidence="7" id="KW-0408">Iron</keyword>
<dbReference type="InterPro" id="IPR000531">
    <property type="entry name" value="Beta-barrel_TonB"/>
</dbReference>
<proteinExistence type="inferred from homology"/>